<dbReference type="InterPro" id="IPR004602">
    <property type="entry name" value="UvrA"/>
</dbReference>
<dbReference type="AlphaFoldDB" id="A0A0L6JKS1"/>
<comment type="caution">
    <text evidence="18">The sequence shown here is derived from an EMBL/GenBank/DDBJ whole genome shotgun (WGS) entry which is preliminary data.</text>
</comment>
<dbReference type="Pfam" id="PF17755">
    <property type="entry name" value="UvrA_DNA-bind"/>
    <property type="match status" value="1"/>
</dbReference>
<dbReference type="InterPro" id="IPR003439">
    <property type="entry name" value="ABC_transporter-like_ATP-bd"/>
</dbReference>
<dbReference type="OrthoDB" id="9809851at2"/>
<dbReference type="GO" id="GO:0005737">
    <property type="term" value="C:cytoplasm"/>
    <property type="evidence" value="ECO:0007669"/>
    <property type="project" value="UniProtKB-SubCell"/>
</dbReference>
<dbReference type="Proteomes" id="UP000036923">
    <property type="component" value="Unassembled WGS sequence"/>
</dbReference>
<dbReference type="GO" id="GO:0004518">
    <property type="term" value="F:nuclease activity"/>
    <property type="evidence" value="ECO:0007669"/>
    <property type="project" value="UniProtKB-KW"/>
</dbReference>
<evidence type="ECO:0000256" key="3">
    <source>
        <dbReference type="ARBA" id="ARBA00022723"/>
    </source>
</evidence>
<dbReference type="GO" id="GO:0009380">
    <property type="term" value="C:excinuclease repair complex"/>
    <property type="evidence" value="ECO:0007669"/>
    <property type="project" value="InterPro"/>
</dbReference>
<dbReference type="STRING" id="398512.Bccel_1237"/>
<evidence type="ECO:0000256" key="1">
    <source>
        <dbReference type="ARBA" id="ARBA00004496"/>
    </source>
</evidence>
<keyword evidence="3" id="KW-0479">Metal-binding</keyword>
<dbReference type="Gene3D" id="3.40.50.300">
    <property type="entry name" value="P-loop containing nucleotide triphosphate hydrolases"/>
    <property type="match status" value="2"/>
</dbReference>
<dbReference type="SUPFAM" id="SSF52540">
    <property type="entry name" value="P-loop containing nucleoside triphosphate hydrolases"/>
    <property type="match status" value="2"/>
</dbReference>
<reference evidence="19" key="1">
    <citation type="submission" date="2015-07" db="EMBL/GenBank/DDBJ databases">
        <title>Near-Complete Genome Sequence of the Cellulolytic Bacterium Bacteroides (Pseudobacteroides) cellulosolvens ATCC 35603.</title>
        <authorList>
            <person name="Dassa B."/>
            <person name="Utturkar S.M."/>
            <person name="Klingeman D.M."/>
            <person name="Hurt R.A."/>
            <person name="Keller M."/>
            <person name="Xu J."/>
            <person name="Reddy Y.H.K."/>
            <person name="Borovok I."/>
            <person name="Grinberg I.R."/>
            <person name="Lamed R."/>
            <person name="Zhivin O."/>
            <person name="Bayer E.A."/>
            <person name="Brown S.D."/>
        </authorList>
    </citation>
    <scope>NUCLEOTIDE SEQUENCE [LARGE SCALE GENOMIC DNA]</scope>
    <source>
        <strain evidence="19">DSM 2933</strain>
    </source>
</reference>
<comment type="subcellular location">
    <subcellularLocation>
        <location evidence="1">Cytoplasm</location>
    </subcellularLocation>
</comment>
<evidence type="ECO:0000256" key="16">
    <source>
        <dbReference type="ARBA" id="ARBA00042156"/>
    </source>
</evidence>
<dbReference type="RefSeq" id="WP_036944234.1">
    <property type="nucleotide sequence ID" value="NZ_JQKC01000026.1"/>
</dbReference>
<evidence type="ECO:0000256" key="4">
    <source>
        <dbReference type="ARBA" id="ARBA00022737"/>
    </source>
</evidence>
<gene>
    <name evidence="18" type="ORF">Bccel_1237</name>
</gene>
<proteinExistence type="inferred from homology"/>
<keyword evidence="10" id="KW-0067">ATP-binding</keyword>
<dbReference type="PANTHER" id="PTHR43152:SF1">
    <property type="entry name" value="UVRA PROTEIN"/>
    <property type="match status" value="1"/>
</dbReference>
<keyword evidence="8" id="KW-0863">Zinc-finger</keyword>
<evidence type="ECO:0000256" key="5">
    <source>
        <dbReference type="ARBA" id="ARBA00022741"/>
    </source>
</evidence>
<keyword evidence="4" id="KW-0677">Repeat</keyword>
<keyword evidence="13" id="KW-0234">DNA repair</keyword>
<evidence type="ECO:0000256" key="10">
    <source>
        <dbReference type="ARBA" id="ARBA00022840"/>
    </source>
</evidence>
<dbReference type="Gene3D" id="1.20.1580.10">
    <property type="entry name" value="ABC transporter ATPase like domain"/>
    <property type="match status" value="2"/>
</dbReference>
<sequence>MQDAIMIKGAKENNLKNISLSIPKNKLVVLTGVSGSGKSTIAFETLQTECQRQYLESLGMVTDEFVKPKVDSITGLSPAISVNQSNSNRNPRSTVGTVTEIFTYLRILYSKLGLRRCKHCGNTVMPNFLNDSIYNGAEDDSDLSDFEEGMPCPHCGKTIPVLTMSHFSFNKPQGACEECNGIGLTRVPNLKEIMSMDLSINEGAIHLWDDFLTQRNGESVANAGKHYGFQADLNKPIKEWDEVAITFLLNGALSDEIKMLFPEMKPPKTVPLGRYEGLLTNLKRRYSESSNSPKAQEQLKKFFHEDICPKCKGNRLKRESAEVTVCGINIINLSKESLINVLDFVCKIQKEFTFEELQIVAPVIEALKERLNRFLDVGVGYLSLERSAVSLSGGEAQRLRLASLLGSGLTGVLYVLDEPTTGLHSKDTSKLLKVLCHLRDIGNTVLVIEHDLDVMKNADYIIDIGPGAGEYGGQVVACGTVDEVMNTPTSLTGKYLAGSLCAYRSKGRRKNLSGFLYVHNAVENNLKNISVNFPIGKLTAVTGVSGSGKSSLVFDVIAFHAESYFNNKKAPENAKVEGFNHFARVITFDQNEIGRSSRSNVATYTDIYTEIRNLFAQLPEAKKQKLTPRHFSFNVPGGRCEKCEGMGVMTIPMHFMPDAEVICPVCRGKRFGKNVLSATYKGHSISDILDLSVERALGVFEEQKNIFEKLEFLKKVGLSYLKLGQSSATLSGGEAQRIKLAKELGCSYCGNTLYLLDEPTTGLHPDDIFKLSKVLDELVAMGNTMIIIEHNLDIIAMADHVIDFGPDGGDEGGIIIAQGTPQDIMLNDRSYTGRCLAGSL</sequence>
<organism evidence="18 19">
    <name type="scientific">Pseudobacteroides cellulosolvens ATCC 35603 = DSM 2933</name>
    <dbReference type="NCBI Taxonomy" id="398512"/>
    <lineage>
        <taxon>Bacteria</taxon>
        <taxon>Bacillati</taxon>
        <taxon>Bacillota</taxon>
        <taxon>Clostridia</taxon>
        <taxon>Eubacteriales</taxon>
        <taxon>Oscillospiraceae</taxon>
        <taxon>Pseudobacteroides</taxon>
    </lineage>
</organism>
<feature type="domain" description="ABC transporter" evidence="17">
    <location>
        <begin position="185"/>
        <end position="491"/>
    </location>
</feature>
<evidence type="ECO:0000256" key="2">
    <source>
        <dbReference type="ARBA" id="ARBA00022490"/>
    </source>
</evidence>
<accession>A0A0L6JKS1</accession>
<evidence type="ECO:0000256" key="15">
    <source>
        <dbReference type="ARBA" id="ARBA00039316"/>
    </source>
</evidence>
<evidence type="ECO:0000256" key="11">
    <source>
        <dbReference type="ARBA" id="ARBA00022881"/>
    </source>
</evidence>
<evidence type="ECO:0000256" key="13">
    <source>
        <dbReference type="ARBA" id="ARBA00023204"/>
    </source>
</evidence>
<keyword evidence="12" id="KW-0238">DNA-binding</keyword>
<dbReference type="Gene3D" id="1.10.8.280">
    <property type="entry name" value="ABC transporter ATPase domain-like"/>
    <property type="match status" value="1"/>
</dbReference>
<keyword evidence="9" id="KW-0862">Zinc</keyword>
<dbReference type="InterPro" id="IPR003593">
    <property type="entry name" value="AAA+_ATPase"/>
</dbReference>
<dbReference type="PROSITE" id="PS00211">
    <property type="entry name" value="ABC_TRANSPORTER_1"/>
    <property type="match status" value="2"/>
</dbReference>
<keyword evidence="2" id="KW-0963">Cytoplasm</keyword>
<keyword evidence="7" id="KW-0228">DNA excision</keyword>
<evidence type="ECO:0000256" key="14">
    <source>
        <dbReference type="ARBA" id="ARBA00038000"/>
    </source>
</evidence>
<feature type="domain" description="ABC transporter" evidence="17">
    <location>
        <begin position="507"/>
        <end position="837"/>
    </location>
</feature>
<dbReference type="NCBIfam" id="TIGR00630">
    <property type="entry name" value="uvra"/>
    <property type="match status" value="1"/>
</dbReference>
<evidence type="ECO:0000313" key="19">
    <source>
        <dbReference type="Proteomes" id="UP000036923"/>
    </source>
</evidence>
<dbReference type="InterPro" id="IPR017871">
    <property type="entry name" value="ABC_transporter-like_CS"/>
</dbReference>
<evidence type="ECO:0000259" key="17">
    <source>
        <dbReference type="PROSITE" id="PS50893"/>
    </source>
</evidence>
<dbReference type="GO" id="GO:0016887">
    <property type="term" value="F:ATP hydrolysis activity"/>
    <property type="evidence" value="ECO:0007669"/>
    <property type="project" value="InterPro"/>
</dbReference>
<keyword evidence="11" id="KW-0267">Excision nuclease</keyword>
<name>A0A0L6JKS1_9FIRM</name>
<dbReference type="GO" id="GO:0008270">
    <property type="term" value="F:zinc ion binding"/>
    <property type="evidence" value="ECO:0007669"/>
    <property type="project" value="UniProtKB-KW"/>
</dbReference>
<keyword evidence="19" id="KW-1185">Reference proteome</keyword>
<dbReference type="InterPro" id="IPR027417">
    <property type="entry name" value="P-loop_NTPase"/>
</dbReference>
<evidence type="ECO:0000256" key="6">
    <source>
        <dbReference type="ARBA" id="ARBA00022763"/>
    </source>
</evidence>
<dbReference type="EMBL" id="LGTC01000001">
    <property type="protein sequence ID" value="KNY25977.1"/>
    <property type="molecule type" value="Genomic_DNA"/>
</dbReference>
<dbReference type="PANTHER" id="PTHR43152">
    <property type="entry name" value="UVRABC SYSTEM PROTEIN A"/>
    <property type="match status" value="1"/>
</dbReference>
<protein>
    <recommendedName>
        <fullName evidence="15">UvrABC system protein A</fullName>
    </recommendedName>
    <alternativeName>
        <fullName evidence="16">Excinuclease ABC subunit A</fullName>
    </alternativeName>
</protein>
<evidence type="ECO:0000256" key="12">
    <source>
        <dbReference type="ARBA" id="ARBA00023125"/>
    </source>
</evidence>
<dbReference type="GO" id="GO:0005524">
    <property type="term" value="F:ATP binding"/>
    <property type="evidence" value="ECO:0007669"/>
    <property type="project" value="UniProtKB-KW"/>
</dbReference>
<comment type="similarity">
    <text evidence="14">Belongs to the ABC transporter superfamily. UvrA family.</text>
</comment>
<dbReference type="GO" id="GO:0006289">
    <property type="term" value="P:nucleotide-excision repair"/>
    <property type="evidence" value="ECO:0007669"/>
    <property type="project" value="InterPro"/>
</dbReference>
<keyword evidence="6" id="KW-0227">DNA damage</keyword>
<dbReference type="PROSITE" id="PS50893">
    <property type="entry name" value="ABC_TRANSPORTER_2"/>
    <property type="match status" value="2"/>
</dbReference>
<dbReference type="GO" id="GO:0003677">
    <property type="term" value="F:DNA binding"/>
    <property type="evidence" value="ECO:0007669"/>
    <property type="project" value="UniProtKB-KW"/>
</dbReference>
<evidence type="ECO:0000256" key="7">
    <source>
        <dbReference type="ARBA" id="ARBA00022769"/>
    </source>
</evidence>
<dbReference type="SMART" id="SM00382">
    <property type="entry name" value="AAA"/>
    <property type="match status" value="2"/>
</dbReference>
<dbReference type="InterPro" id="IPR041552">
    <property type="entry name" value="UvrA_DNA-bd"/>
</dbReference>
<evidence type="ECO:0000256" key="8">
    <source>
        <dbReference type="ARBA" id="ARBA00022771"/>
    </source>
</evidence>
<dbReference type="eggNOG" id="COG0178">
    <property type="taxonomic scope" value="Bacteria"/>
</dbReference>
<keyword evidence="5" id="KW-0547">Nucleotide-binding</keyword>
<evidence type="ECO:0000256" key="9">
    <source>
        <dbReference type="ARBA" id="ARBA00022833"/>
    </source>
</evidence>
<evidence type="ECO:0000313" key="18">
    <source>
        <dbReference type="EMBL" id="KNY25977.1"/>
    </source>
</evidence>
<dbReference type="PATRIC" id="fig|398512.5.peg.1283"/>